<evidence type="ECO:0000259" key="4">
    <source>
        <dbReference type="Pfam" id="PF01555"/>
    </source>
</evidence>
<dbReference type="Pfam" id="PF01555">
    <property type="entry name" value="N6_N4_Mtase"/>
    <property type="match status" value="1"/>
</dbReference>
<dbReference type="InterPro" id="IPR002941">
    <property type="entry name" value="DNA_methylase_N4/N6"/>
</dbReference>
<dbReference type="InterPro" id="IPR002052">
    <property type="entry name" value="DNA_methylase_N6_adenine_CS"/>
</dbReference>
<keyword evidence="2 5" id="KW-0489">Methyltransferase</keyword>
<dbReference type="PRINTS" id="PR00508">
    <property type="entry name" value="S21N4MTFRASE"/>
</dbReference>
<dbReference type="InterPro" id="IPR001091">
    <property type="entry name" value="RM_Methyltransferase"/>
</dbReference>
<dbReference type="GO" id="GO:0003677">
    <property type="term" value="F:DNA binding"/>
    <property type="evidence" value="ECO:0007669"/>
    <property type="project" value="InterPro"/>
</dbReference>
<dbReference type="PANTHER" id="PTHR13370:SF3">
    <property type="entry name" value="TRNA (GUANINE(10)-N2)-METHYLTRANSFERASE HOMOLOG"/>
    <property type="match status" value="1"/>
</dbReference>
<keyword evidence="6" id="KW-1185">Reference proteome</keyword>
<proteinExistence type="inferred from homology"/>
<comment type="similarity">
    <text evidence="1">Belongs to the N(4)/N(6)-methyltransferase family.</text>
</comment>
<dbReference type="GO" id="GO:0032259">
    <property type="term" value="P:methylation"/>
    <property type="evidence" value="ECO:0007669"/>
    <property type="project" value="UniProtKB-KW"/>
</dbReference>
<gene>
    <name evidence="5" type="ORF">SEA_LENNON_85</name>
</gene>
<dbReference type="EMBL" id="MF919514">
    <property type="protein sequence ID" value="ATN90278.1"/>
    <property type="molecule type" value="Genomic_DNA"/>
</dbReference>
<dbReference type="SUPFAM" id="SSF53335">
    <property type="entry name" value="S-adenosyl-L-methionine-dependent methyltransferases"/>
    <property type="match status" value="1"/>
</dbReference>
<keyword evidence="3" id="KW-0808">Transferase</keyword>
<dbReference type="GO" id="GO:0008170">
    <property type="term" value="F:N-methyltransferase activity"/>
    <property type="evidence" value="ECO:0007669"/>
    <property type="project" value="InterPro"/>
</dbReference>
<sequence length="248" mass="27253">MKPRYADENTTLYCADMATVLASMRDESVDAVITDPPYTERTHAGARSNWKSTRRDGAVVTAPLQAGSDRQFAAVTDDQLRGYLTECGRVSRGWVIAHLDYRQAVEFDVDPPAGLRMMRVGVWVKTTPMPQLTGDRPAQGWEAIAYLHRDDRRSSWNGGGKAGNYVHATARENGRNSPNGHPTEKPIEIAADLVRKFTNVGDVVLDPFAGSGTTLRAAVNEGRRAIGVEMDPAHCDTIVRRLGQTVLF</sequence>
<organism evidence="5 6">
    <name type="scientific">Gordonia phage Lennon</name>
    <dbReference type="NCBI Taxonomy" id="2041512"/>
    <lineage>
        <taxon>Viruses</taxon>
        <taxon>Duplodnaviria</taxon>
        <taxon>Heunggongvirae</taxon>
        <taxon>Uroviricota</taxon>
        <taxon>Caudoviricetes</taxon>
        <taxon>Stackebrandtviridae</taxon>
        <taxon>Schenleyvirinae</taxon>
        <taxon>Vividuovirus</taxon>
        <taxon>Vividuovirus lennon</taxon>
        <taxon>Gordonia virus Lennon</taxon>
    </lineage>
</organism>
<evidence type="ECO:0000313" key="6">
    <source>
        <dbReference type="Proteomes" id="UP000230122"/>
    </source>
</evidence>
<evidence type="ECO:0000313" key="5">
    <source>
        <dbReference type="EMBL" id="ATN90278.1"/>
    </source>
</evidence>
<dbReference type="PANTHER" id="PTHR13370">
    <property type="entry name" value="RNA METHYLASE-RELATED"/>
    <property type="match status" value="1"/>
</dbReference>
<protein>
    <submittedName>
        <fullName evidence="5">DNA methylase</fullName>
    </submittedName>
</protein>
<dbReference type="OrthoDB" id="3832at10239"/>
<feature type="domain" description="DNA methylase N-4/N-6" evidence="4">
    <location>
        <begin position="108"/>
        <end position="239"/>
    </location>
</feature>
<dbReference type="InterPro" id="IPR029063">
    <property type="entry name" value="SAM-dependent_MTases_sf"/>
</dbReference>
<dbReference type="GO" id="GO:0009007">
    <property type="term" value="F:site-specific DNA-methyltransferase (adenine-specific) activity"/>
    <property type="evidence" value="ECO:0007669"/>
    <property type="project" value="TreeGrafter"/>
</dbReference>
<evidence type="ECO:0000256" key="1">
    <source>
        <dbReference type="ARBA" id="ARBA00006594"/>
    </source>
</evidence>
<dbReference type="PROSITE" id="PS00092">
    <property type="entry name" value="N6_MTASE"/>
    <property type="match status" value="1"/>
</dbReference>
<reference evidence="5 6" key="1">
    <citation type="submission" date="2017-09" db="EMBL/GenBank/DDBJ databases">
        <authorList>
            <person name="Breimann J."/>
            <person name="Dorsainvil R."/>
            <person name="Seraly P."/>
            <person name="Wynn M."/>
            <person name="Davis J.P."/>
            <person name="Huynh A."/>
            <person name="Julian D."/>
            <person name="Warner M.H."/>
            <person name="Garlena R.A."/>
            <person name="Russell D.A."/>
            <person name="Pope W.H."/>
            <person name="Jacobs-Sera D."/>
            <person name="Hendrix R.W."/>
            <person name="Hatfull G.F."/>
        </authorList>
    </citation>
    <scope>NUCLEOTIDE SEQUENCE [LARGE SCALE GENOMIC DNA]</scope>
</reference>
<dbReference type="Proteomes" id="UP000230122">
    <property type="component" value="Segment"/>
</dbReference>
<evidence type="ECO:0000256" key="2">
    <source>
        <dbReference type="ARBA" id="ARBA00022603"/>
    </source>
</evidence>
<name>A0A2D1GEJ0_9CAUD</name>
<dbReference type="Gene3D" id="3.40.50.150">
    <property type="entry name" value="Vaccinia Virus protein VP39"/>
    <property type="match status" value="1"/>
</dbReference>
<evidence type="ECO:0000256" key="3">
    <source>
        <dbReference type="ARBA" id="ARBA00022679"/>
    </source>
</evidence>
<accession>A0A2D1GEJ0</accession>